<evidence type="ECO:0000313" key="4">
    <source>
        <dbReference type="Proteomes" id="UP000604730"/>
    </source>
</evidence>
<keyword evidence="4" id="KW-1185">Reference proteome</keyword>
<sequence>MNKNEFMESLKAKLSELNPEDREDAINYYWEYFEEAGFGEESDVTKSVGNPEDVAAKIIGASAYVNETRAEDNSTETKEEVCNTHAPCNDSEDNKSSNTGNDSVETEKYSDKASDKASEGDRKAIFECTALELYKDITPDAFDSIDIDVSSLDIIIRTGDEFGIYVNCKENEPVIKKEGSRLIIRDKRKSKIFDFNFNFNIFNKSKEFVEIVIPRGKKLLEVRGETDMGKLSLFAISAGYLELEADMGSVEVVGVSTPEAKIKADMGHVAVRDSEIKRFIVESSTGAVNVNSLEAEFTDISTETGYISLEDVKSNDLRLKSETGYVKSKNVCAERITAKTDTGLVKLKKVDADYIDAGSDTGSVNLQLVGSRDDYSLDLTNDLGVIVVDGFNNGRGIFNNSFREKRGSRQVTANVDTGKINVEFLGR</sequence>
<reference evidence="3 4" key="1">
    <citation type="submission" date="2021-01" db="EMBL/GenBank/DDBJ databases">
        <title>Isolation and description of Catonella massiliensis sp. nov., a novel Catonella species, isolated from a stable periodontitis subject.</title>
        <authorList>
            <person name="Antezack A."/>
            <person name="Boxberger M."/>
            <person name="La Scola B."/>
            <person name="Monnet-Corti V."/>
        </authorList>
    </citation>
    <scope>NUCLEOTIDE SEQUENCE [LARGE SCALE GENOMIC DNA]</scope>
    <source>
        <strain evidence="3 4">Marseille-Q4567</strain>
    </source>
</reference>
<dbReference type="InterPro" id="IPR025164">
    <property type="entry name" value="Toastrack_DUF4097"/>
</dbReference>
<dbReference type="EMBL" id="JAEPRJ010000001">
    <property type="protein sequence ID" value="MBK5896231.1"/>
    <property type="molecule type" value="Genomic_DNA"/>
</dbReference>
<feature type="domain" description="DUF4097" evidence="2">
    <location>
        <begin position="143"/>
        <end position="305"/>
    </location>
</feature>
<evidence type="ECO:0000313" key="3">
    <source>
        <dbReference type="EMBL" id="MBK5896231.1"/>
    </source>
</evidence>
<evidence type="ECO:0000259" key="2">
    <source>
        <dbReference type="Pfam" id="PF13349"/>
    </source>
</evidence>
<name>A0ABS1IWG0_9FIRM</name>
<proteinExistence type="predicted"/>
<dbReference type="Proteomes" id="UP000604730">
    <property type="component" value="Unassembled WGS sequence"/>
</dbReference>
<dbReference type="Pfam" id="PF13349">
    <property type="entry name" value="DUF4097"/>
    <property type="match status" value="1"/>
</dbReference>
<protein>
    <submittedName>
        <fullName evidence="3">DUF4097 family beta strand repeat protein</fullName>
    </submittedName>
</protein>
<feature type="compositionally biased region" description="Basic and acidic residues" evidence="1">
    <location>
        <begin position="105"/>
        <end position="115"/>
    </location>
</feature>
<dbReference type="Pfam" id="PF22564">
    <property type="entry name" value="HAAS"/>
    <property type="match status" value="1"/>
</dbReference>
<gene>
    <name evidence="3" type="ORF">JJN12_00300</name>
</gene>
<accession>A0ABS1IWG0</accession>
<organism evidence="3 4">
    <name type="scientific">Catonella massiliensis</name>
    <dbReference type="NCBI Taxonomy" id="2799636"/>
    <lineage>
        <taxon>Bacteria</taxon>
        <taxon>Bacillati</taxon>
        <taxon>Bacillota</taxon>
        <taxon>Clostridia</taxon>
        <taxon>Lachnospirales</taxon>
        <taxon>Lachnospiraceae</taxon>
        <taxon>Catonella</taxon>
    </lineage>
</organism>
<feature type="compositionally biased region" description="Basic and acidic residues" evidence="1">
    <location>
        <begin position="69"/>
        <end position="82"/>
    </location>
</feature>
<evidence type="ECO:0000256" key="1">
    <source>
        <dbReference type="SAM" id="MobiDB-lite"/>
    </source>
</evidence>
<feature type="region of interest" description="Disordered" evidence="1">
    <location>
        <begin position="69"/>
        <end position="115"/>
    </location>
</feature>
<dbReference type="RefSeq" id="WP_208427818.1">
    <property type="nucleotide sequence ID" value="NZ_JAEPRJ010000001.1"/>
</dbReference>
<comment type="caution">
    <text evidence="3">The sequence shown here is derived from an EMBL/GenBank/DDBJ whole genome shotgun (WGS) entry which is preliminary data.</text>
</comment>